<keyword evidence="12" id="KW-1185">Reference proteome</keyword>
<keyword evidence="6 10" id="KW-0812">Transmembrane</keyword>
<dbReference type="RefSeq" id="WP_016165511.1">
    <property type="nucleotide sequence ID" value="NZ_JHZG01000035.1"/>
</dbReference>
<keyword evidence="3 10" id="KW-1003">Cell membrane</keyword>
<dbReference type="NCBIfam" id="TIGR02801">
    <property type="entry name" value="tolR"/>
    <property type="match status" value="1"/>
</dbReference>
<keyword evidence="9 10" id="KW-0131">Cell cycle</keyword>
<dbReference type="Proteomes" id="UP000016201">
    <property type="component" value="Unassembled WGS sequence"/>
</dbReference>
<dbReference type="PANTHER" id="PTHR30558:SF7">
    <property type="entry name" value="TOL-PAL SYSTEM PROTEIN TOLR"/>
    <property type="match status" value="1"/>
</dbReference>
<reference evidence="11 12" key="1">
    <citation type="submission" date="2013-03" db="EMBL/GenBank/DDBJ databases">
        <title>The Genome Sequence of Acinetobacter tandoii CIP 107469.</title>
        <authorList>
            <consortium name="The Broad Institute Genome Sequencing Platform"/>
            <consortium name="The Broad Institute Genome Sequencing Center for Infectious Disease"/>
            <person name="Cerqueira G."/>
            <person name="Feldgarden M."/>
            <person name="Courvalin P."/>
            <person name="Perichon B."/>
            <person name="Grillot-Courvalin C."/>
            <person name="Clermont D."/>
            <person name="Rocha E."/>
            <person name="Yoon E.-J."/>
            <person name="Nemec A."/>
            <person name="Walker B."/>
            <person name="Young S.K."/>
            <person name="Zeng Q."/>
            <person name="Gargeya S."/>
            <person name="Fitzgerald M."/>
            <person name="Haas B."/>
            <person name="Abouelleil A."/>
            <person name="Alvarado L."/>
            <person name="Arachchi H.M."/>
            <person name="Berlin A.M."/>
            <person name="Chapman S.B."/>
            <person name="Dewar J."/>
            <person name="Goldberg J."/>
            <person name="Griggs A."/>
            <person name="Gujja S."/>
            <person name="Hansen M."/>
            <person name="Howarth C."/>
            <person name="Imamovic A."/>
            <person name="Larimer J."/>
            <person name="McCowan C."/>
            <person name="Murphy C."/>
            <person name="Neiman D."/>
            <person name="Pearson M."/>
            <person name="Priest M."/>
            <person name="Roberts A."/>
            <person name="Saif S."/>
            <person name="Shea T."/>
            <person name="Sisk P."/>
            <person name="Sykes S."/>
            <person name="Wortman J."/>
            <person name="Nusbaum C."/>
            <person name="Birren B."/>
        </authorList>
    </citation>
    <scope>NUCLEOTIDE SEQUENCE [LARGE SCALE GENOMIC DNA]</scope>
    <source>
        <strain evidence="11 12">CIP 107469</strain>
    </source>
</reference>
<evidence type="ECO:0000256" key="7">
    <source>
        <dbReference type="ARBA" id="ARBA00022989"/>
    </source>
</evidence>
<dbReference type="InterPro" id="IPR014168">
    <property type="entry name" value="Tol-Pal_TolR"/>
</dbReference>
<keyword evidence="8 10" id="KW-0472">Membrane</keyword>
<dbReference type="InterPro" id="IPR003400">
    <property type="entry name" value="ExbD"/>
</dbReference>
<proteinExistence type="inferred from homology"/>
<keyword evidence="5 10" id="KW-0132">Cell division</keyword>
<sequence>MIKRPQKLKPNAEMNVVPYIDVMLVLLVIFMVTAPMLTQGIKIDLPKVDADVMPASQQQRIVTLSIQANGQYYWNIGSEVNTEKVTDQAIDLSSMQQKLTPMINNDQSLQFYVRADQNADYQLVAQAIAVLQKSGVTNLGLITEEPQS</sequence>
<dbReference type="HAMAP" id="MF_02203">
    <property type="entry name" value="TolR"/>
    <property type="match status" value="1"/>
</dbReference>
<dbReference type="OrthoDB" id="9798629at2"/>
<evidence type="ECO:0000256" key="2">
    <source>
        <dbReference type="ARBA" id="ARBA00005811"/>
    </source>
</evidence>
<evidence type="ECO:0000313" key="11">
    <source>
        <dbReference type="EMBL" id="EOR11072.1"/>
    </source>
</evidence>
<comment type="function">
    <text evidence="10">Part of the Tol-Pal system, which plays a role in outer membrane invagination during cell division and is important for maintaining outer membrane integrity.</text>
</comment>
<protein>
    <recommendedName>
        <fullName evidence="10">Tol-Pal system protein TolR</fullName>
    </recommendedName>
</protein>
<evidence type="ECO:0000313" key="12">
    <source>
        <dbReference type="Proteomes" id="UP000016201"/>
    </source>
</evidence>
<keyword evidence="7 10" id="KW-1133">Transmembrane helix</keyword>
<evidence type="ECO:0000256" key="10">
    <source>
        <dbReference type="HAMAP-Rule" id="MF_02203"/>
    </source>
</evidence>
<comment type="subunit">
    <text evidence="10">The Tol-Pal system is composed of five core proteins: the inner membrane proteins TolA, TolQ and TolR, the periplasmic protein TolB and the outer membrane protein Pal. They form a network linking the inner and outer membranes and the peptidoglycan layer.</text>
</comment>
<dbReference type="PATRIC" id="fig|1120927.3.peg.279"/>
<dbReference type="Gene3D" id="3.30.420.270">
    <property type="match status" value="1"/>
</dbReference>
<evidence type="ECO:0000256" key="4">
    <source>
        <dbReference type="ARBA" id="ARBA00022519"/>
    </source>
</evidence>
<dbReference type="PANTHER" id="PTHR30558">
    <property type="entry name" value="EXBD MEMBRANE COMPONENT OF PMF-DRIVEN MACROMOLECULE IMPORT SYSTEM"/>
    <property type="match status" value="1"/>
</dbReference>
<comment type="subcellular location">
    <subcellularLocation>
        <location evidence="10">Cell inner membrane</location>
        <topology evidence="10">Single-pass membrane protein</topology>
    </subcellularLocation>
    <subcellularLocation>
        <location evidence="1">Cell membrane</location>
        <topology evidence="1">Single-pass membrane protein</topology>
    </subcellularLocation>
</comment>
<dbReference type="GO" id="GO:0051301">
    <property type="term" value="P:cell division"/>
    <property type="evidence" value="ECO:0007669"/>
    <property type="project" value="UniProtKB-UniRule"/>
</dbReference>
<accession>R9B9H7</accession>
<evidence type="ECO:0000256" key="9">
    <source>
        <dbReference type="ARBA" id="ARBA00023306"/>
    </source>
</evidence>
<evidence type="ECO:0000256" key="3">
    <source>
        <dbReference type="ARBA" id="ARBA00022475"/>
    </source>
</evidence>
<evidence type="ECO:0000256" key="6">
    <source>
        <dbReference type="ARBA" id="ARBA00022692"/>
    </source>
</evidence>
<dbReference type="GO" id="GO:0022857">
    <property type="term" value="F:transmembrane transporter activity"/>
    <property type="evidence" value="ECO:0007669"/>
    <property type="project" value="InterPro"/>
</dbReference>
<dbReference type="GO" id="GO:0015031">
    <property type="term" value="P:protein transport"/>
    <property type="evidence" value="ECO:0007669"/>
    <property type="project" value="InterPro"/>
</dbReference>
<organism evidence="11 12">
    <name type="scientific">Acinetobacter tandoii DSM 14970 = CIP 107469</name>
    <dbReference type="NCBI Taxonomy" id="1120927"/>
    <lineage>
        <taxon>Bacteria</taxon>
        <taxon>Pseudomonadati</taxon>
        <taxon>Pseudomonadota</taxon>
        <taxon>Gammaproteobacteria</taxon>
        <taxon>Moraxellales</taxon>
        <taxon>Moraxellaceae</taxon>
        <taxon>Acinetobacter</taxon>
    </lineage>
</organism>
<evidence type="ECO:0000256" key="1">
    <source>
        <dbReference type="ARBA" id="ARBA00004162"/>
    </source>
</evidence>
<feature type="transmembrane region" description="Helical" evidence="10">
    <location>
        <begin position="16"/>
        <end position="37"/>
    </location>
</feature>
<dbReference type="Pfam" id="PF02472">
    <property type="entry name" value="ExbD"/>
    <property type="match status" value="1"/>
</dbReference>
<evidence type="ECO:0000256" key="5">
    <source>
        <dbReference type="ARBA" id="ARBA00022618"/>
    </source>
</evidence>
<name>R9B9H7_9GAMM</name>
<keyword evidence="4 10" id="KW-0997">Cell inner membrane</keyword>
<comment type="similarity">
    <text evidence="2 10">Belongs to the ExbD/TolR family.</text>
</comment>
<dbReference type="AlphaFoldDB" id="R9B9H7"/>
<gene>
    <name evidence="10" type="primary">tolR</name>
    <name evidence="11" type="ORF">I593_00295</name>
</gene>
<comment type="caution">
    <text evidence="11">The sequence shown here is derived from an EMBL/GenBank/DDBJ whole genome shotgun (WGS) entry which is preliminary data.</text>
</comment>
<evidence type="ECO:0000256" key="8">
    <source>
        <dbReference type="ARBA" id="ARBA00023136"/>
    </source>
</evidence>
<dbReference type="GO" id="GO:0005886">
    <property type="term" value="C:plasma membrane"/>
    <property type="evidence" value="ECO:0007669"/>
    <property type="project" value="UniProtKB-SubCell"/>
</dbReference>
<dbReference type="EMBL" id="AQFM01000009">
    <property type="protein sequence ID" value="EOR11072.1"/>
    <property type="molecule type" value="Genomic_DNA"/>
</dbReference>
<dbReference type="eggNOG" id="COG0848">
    <property type="taxonomic scope" value="Bacteria"/>
</dbReference>